<dbReference type="EMBL" id="JAOYEY010000038">
    <property type="protein sequence ID" value="MCV9886386.1"/>
    <property type="molecule type" value="Genomic_DNA"/>
</dbReference>
<keyword evidence="1" id="KW-0812">Transmembrane</keyword>
<reference evidence="2 3" key="1">
    <citation type="submission" date="2022-10" db="EMBL/GenBank/DDBJ databases">
        <title>Draft genome assembly of moderately radiation resistant bacterium Metabacillus halosaccharovorans.</title>
        <authorList>
            <person name="Pal S."/>
            <person name="Gopinathan A."/>
        </authorList>
    </citation>
    <scope>NUCLEOTIDE SEQUENCE [LARGE SCALE GENOMIC DNA]</scope>
    <source>
        <strain evidence="2 3">VITHBRA001</strain>
    </source>
</reference>
<dbReference type="InterPro" id="IPR019635">
    <property type="entry name" value="DUF2500"/>
</dbReference>
<keyword evidence="1" id="KW-1133">Transmembrane helix</keyword>
<feature type="transmembrane region" description="Helical" evidence="1">
    <location>
        <begin position="12"/>
        <end position="35"/>
    </location>
</feature>
<keyword evidence="1" id="KW-0472">Membrane</keyword>
<comment type="caution">
    <text evidence="2">The sequence shown here is derived from an EMBL/GenBank/DDBJ whole genome shotgun (WGS) entry which is preliminary data.</text>
</comment>
<protein>
    <submittedName>
        <fullName evidence="2">DUF2500 domain-containing protein</fullName>
    </submittedName>
</protein>
<gene>
    <name evidence="2" type="ORF">OIH86_12130</name>
</gene>
<evidence type="ECO:0000313" key="3">
    <source>
        <dbReference type="Proteomes" id="UP001526147"/>
    </source>
</evidence>
<dbReference type="Pfam" id="PF10694">
    <property type="entry name" value="DUF2500"/>
    <property type="match status" value="1"/>
</dbReference>
<name>A0ABT3DIQ4_9BACI</name>
<proteinExistence type="predicted"/>
<dbReference type="Gene3D" id="2.40.50.660">
    <property type="match status" value="1"/>
</dbReference>
<evidence type="ECO:0000256" key="1">
    <source>
        <dbReference type="SAM" id="Phobius"/>
    </source>
</evidence>
<sequence length="128" mass="14543">MGDPYYSGDILFQIVPIFIGIIFIIVFGSILFTVFKGIGQWKKNEQSPRLSVPAEVKTKRTHVRRVGQDGHSSTSYFVTFEFSSGDRSELKMSGKEFGYLAEGDVGILTFQGTRFLEFERKQQVEDET</sequence>
<evidence type="ECO:0000313" key="2">
    <source>
        <dbReference type="EMBL" id="MCV9886386.1"/>
    </source>
</evidence>
<organism evidence="2 3">
    <name type="scientific">Metabacillus halosaccharovorans</name>
    <dbReference type="NCBI Taxonomy" id="930124"/>
    <lineage>
        <taxon>Bacteria</taxon>
        <taxon>Bacillati</taxon>
        <taxon>Bacillota</taxon>
        <taxon>Bacilli</taxon>
        <taxon>Bacillales</taxon>
        <taxon>Bacillaceae</taxon>
        <taxon>Metabacillus</taxon>
    </lineage>
</organism>
<dbReference type="Proteomes" id="UP001526147">
    <property type="component" value="Unassembled WGS sequence"/>
</dbReference>
<keyword evidence="3" id="KW-1185">Reference proteome</keyword>
<accession>A0ABT3DIQ4</accession>
<dbReference type="RefSeq" id="WP_264143008.1">
    <property type="nucleotide sequence ID" value="NZ_JAOYEY010000038.1"/>
</dbReference>